<comment type="similarity">
    <text evidence="1">Belongs to the remorin family.</text>
</comment>
<proteinExistence type="inferred from homology"/>
<keyword evidence="4" id="KW-1185">Reference proteome</keyword>
<feature type="compositionally biased region" description="Basic residues" evidence="2">
    <location>
        <begin position="196"/>
        <end position="206"/>
    </location>
</feature>
<feature type="compositionally biased region" description="Basic and acidic residues" evidence="2">
    <location>
        <begin position="22"/>
        <end position="40"/>
    </location>
</feature>
<feature type="domain" description="Remorin C-terminal" evidence="3">
    <location>
        <begin position="131"/>
        <end position="234"/>
    </location>
</feature>
<accession>A0A6J0PHB4</accession>
<dbReference type="PANTHER" id="PTHR31471:SF53">
    <property type="entry name" value="OS02G0658400 PROTEIN"/>
    <property type="match status" value="1"/>
</dbReference>
<dbReference type="Proteomes" id="UP000504607">
    <property type="component" value="Chromosome 4"/>
</dbReference>
<name>A0A6J0PHB4_ELAGV</name>
<protein>
    <submittedName>
        <fullName evidence="5">Remorin 4.1</fullName>
    </submittedName>
</protein>
<gene>
    <name evidence="5" type="primary">LOC105043650</name>
</gene>
<evidence type="ECO:0000256" key="2">
    <source>
        <dbReference type="SAM" id="MobiDB-lite"/>
    </source>
</evidence>
<dbReference type="Pfam" id="PF03763">
    <property type="entry name" value="Remorin_C"/>
    <property type="match status" value="1"/>
</dbReference>
<dbReference type="OrthoDB" id="785503at2759"/>
<sequence>MVVRGGECGSSTQAALPTKPNRKLESTRPVRRRFPCERNDSLQTSKCSDDGRLPTVSEEQEDKWRSKNRNHLTMSSRLSSDDGYYTGSTGSGSGNNISDIESMIEERLGSMTQAWERPNHSLAAQTRRNDMENKLIAWKEARIMKLMNKLRKEAEAIDEWEKKQITKAKMDMKEFEIKLEKRRSKAMGKMQGKIRMTQKKAEKKKLKEQAAAAKKIATVNKSFNKISSTGKLPWMLVFL</sequence>
<dbReference type="InParanoid" id="A0A6J0PHB4"/>
<evidence type="ECO:0000313" key="5">
    <source>
        <dbReference type="RefSeq" id="XP_019705516.1"/>
    </source>
</evidence>
<feature type="region of interest" description="Disordered" evidence="2">
    <location>
        <begin position="186"/>
        <end position="207"/>
    </location>
</feature>
<dbReference type="FunCoup" id="A0A6J0PHB4">
    <property type="interactions" value="127"/>
</dbReference>
<feature type="region of interest" description="Disordered" evidence="2">
    <location>
        <begin position="1"/>
        <end position="98"/>
    </location>
</feature>
<dbReference type="AlphaFoldDB" id="A0A6J0PHB4"/>
<dbReference type="PANTHER" id="PTHR31471">
    <property type="entry name" value="OS02G0116800 PROTEIN"/>
    <property type="match status" value="1"/>
</dbReference>
<dbReference type="RefSeq" id="XP_019705516.1">
    <property type="nucleotide sequence ID" value="XM_019849957.2"/>
</dbReference>
<dbReference type="InterPro" id="IPR005516">
    <property type="entry name" value="Remorin_C"/>
</dbReference>
<reference evidence="5" key="1">
    <citation type="submission" date="2025-08" db="UniProtKB">
        <authorList>
            <consortium name="RefSeq"/>
        </authorList>
    </citation>
    <scope>IDENTIFICATION</scope>
</reference>
<organism evidence="4 5">
    <name type="scientific">Elaeis guineensis var. tenera</name>
    <name type="common">Oil palm</name>
    <dbReference type="NCBI Taxonomy" id="51953"/>
    <lineage>
        <taxon>Eukaryota</taxon>
        <taxon>Viridiplantae</taxon>
        <taxon>Streptophyta</taxon>
        <taxon>Embryophyta</taxon>
        <taxon>Tracheophyta</taxon>
        <taxon>Spermatophyta</taxon>
        <taxon>Magnoliopsida</taxon>
        <taxon>Liliopsida</taxon>
        <taxon>Arecaceae</taxon>
        <taxon>Arecoideae</taxon>
        <taxon>Cocoseae</taxon>
        <taxon>Elaeidinae</taxon>
        <taxon>Elaeis</taxon>
    </lineage>
</organism>
<evidence type="ECO:0000313" key="4">
    <source>
        <dbReference type="Proteomes" id="UP000504607"/>
    </source>
</evidence>
<evidence type="ECO:0000259" key="3">
    <source>
        <dbReference type="Pfam" id="PF03763"/>
    </source>
</evidence>
<evidence type="ECO:0000256" key="1">
    <source>
        <dbReference type="ARBA" id="ARBA00005711"/>
    </source>
</evidence>